<gene>
    <name evidence="1" type="ORF">PanWU01x14_308350</name>
</gene>
<evidence type="ECO:0000313" key="2">
    <source>
        <dbReference type="Proteomes" id="UP000237105"/>
    </source>
</evidence>
<dbReference type="EMBL" id="JXTB01000479">
    <property type="protein sequence ID" value="PON38970.1"/>
    <property type="molecule type" value="Genomic_DNA"/>
</dbReference>
<name>A0A2P5AQZ6_PARAD</name>
<evidence type="ECO:0000313" key="1">
    <source>
        <dbReference type="EMBL" id="PON38970.1"/>
    </source>
</evidence>
<protein>
    <submittedName>
        <fullName evidence="1">Uncharacterized protein</fullName>
    </submittedName>
</protein>
<dbReference type="Proteomes" id="UP000237105">
    <property type="component" value="Unassembled WGS sequence"/>
</dbReference>
<accession>A0A2P5AQZ6</accession>
<dbReference type="OrthoDB" id="1750920at2759"/>
<organism evidence="1 2">
    <name type="scientific">Parasponia andersonii</name>
    <name type="common">Sponia andersonii</name>
    <dbReference type="NCBI Taxonomy" id="3476"/>
    <lineage>
        <taxon>Eukaryota</taxon>
        <taxon>Viridiplantae</taxon>
        <taxon>Streptophyta</taxon>
        <taxon>Embryophyta</taxon>
        <taxon>Tracheophyta</taxon>
        <taxon>Spermatophyta</taxon>
        <taxon>Magnoliopsida</taxon>
        <taxon>eudicotyledons</taxon>
        <taxon>Gunneridae</taxon>
        <taxon>Pentapetalae</taxon>
        <taxon>rosids</taxon>
        <taxon>fabids</taxon>
        <taxon>Rosales</taxon>
        <taxon>Cannabaceae</taxon>
        <taxon>Parasponia</taxon>
    </lineage>
</organism>
<dbReference type="AlphaFoldDB" id="A0A2P5AQZ6"/>
<proteinExistence type="predicted"/>
<comment type="caution">
    <text evidence="1">The sequence shown here is derived from an EMBL/GenBank/DDBJ whole genome shotgun (WGS) entry which is preliminary data.</text>
</comment>
<feature type="non-terminal residue" evidence="1">
    <location>
        <position position="1"/>
    </location>
</feature>
<reference evidence="2" key="1">
    <citation type="submission" date="2016-06" db="EMBL/GenBank/DDBJ databases">
        <title>Parallel loss of symbiosis genes in relatives of nitrogen-fixing non-legume Parasponia.</title>
        <authorList>
            <person name="Van Velzen R."/>
            <person name="Holmer R."/>
            <person name="Bu F."/>
            <person name="Rutten L."/>
            <person name="Van Zeijl A."/>
            <person name="Liu W."/>
            <person name="Santuari L."/>
            <person name="Cao Q."/>
            <person name="Sharma T."/>
            <person name="Shen D."/>
            <person name="Roswanjaya Y."/>
            <person name="Wardhani T."/>
            <person name="Kalhor M.S."/>
            <person name="Jansen J."/>
            <person name="Van den Hoogen J."/>
            <person name="Gungor B."/>
            <person name="Hartog M."/>
            <person name="Hontelez J."/>
            <person name="Verver J."/>
            <person name="Yang W.-C."/>
            <person name="Schijlen E."/>
            <person name="Repin R."/>
            <person name="Schilthuizen M."/>
            <person name="Schranz E."/>
            <person name="Heidstra R."/>
            <person name="Miyata K."/>
            <person name="Fedorova E."/>
            <person name="Kohlen W."/>
            <person name="Bisseling T."/>
            <person name="Smit S."/>
            <person name="Geurts R."/>
        </authorList>
    </citation>
    <scope>NUCLEOTIDE SEQUENCE [LARGE SCALE GENOMIC DNA]</scope>
    <source>
        <strain evidence="2">cv. WU1-14</strain>
    </source>
</reference>
<keyword evidence="2" id="KW-1185">Reference proteome</keyword>
<sequence>RPSGIGNEEVEPILREINEYNGEEASSSSQANKAVYEFSDLNVLRKKKHSSNFSARFYEPKVKPNKLSDMMTNKKILKAGGLLPLQDYFINILNDFEIAPMQLPPNAWKILSCLRIVYYFMDFEGPTHYMYAPKLCPQLVGYLHLVAWRSDSEYELMGNVGSNAGKWKDRYFFLDYLPVKLEEMAQKLLRLFELMSRS</sequence>